<evidence type="ECO:0000256" key="4">
    <source>
        <dbReference type="ARBA" id="ARBA00022475"/>
    </source>
</evidence>
<keyword evidence="10 11" id="KW-0472">Membrane</keyword>
<dbReference type="RefSeq" id="WP_390261443.1">
    <property type="nucleotide sequence ID" value="NZ_JBHUGH010000009.1"/>
</dbReference>
<evidence type="ECO:0000256" key="11">
    <source>
        <dbReference type="HAMAP-Rule" id="MF_01635"/>
    </source>
</evidence>
<evidence type="ECO:0000313" key="14">
    <source>
        <dbReference type="Proteomes" id="UP001597353"/>
    </source>
</evidence>
<protein>
    <recommendedName>
        <fullName evidence="11 12">4-hydroxybenzoate octaprenyltransferase</fullName>
        <ecNumber evidence="11 12">2.5.1.39</ecNumber>
    </recommendedName>
    <alternativeName>
        <fullName evidence="11">4-HB polyprenyltransferase</fullName>
    </alternativeName>
</protein>
<evidence type="ECO:0000313" key="13">
    <source>
        <dbReference type="EMBL" id="MFD1912711.1"/>
    </source>
</evidence>
<evidence type="ECO:0000256" key="8">
    <source>
        <dbReference type="ARBA" id="ARBA00022692"/>
    </source>
</evidence>
<evidence type="ECO:0000256" key="2">
    <source>
        <dbReference type="ARBA" id="ARBA00004141"/>
    </source>
</evidence>
<keyword evidence="8 11" id="KW-0812">Transmembrane</keyword>
<dbReference type="Proteomes" id="UP001597353">
    <property type="component" value="Unassembled WGS sequence"/>
</dbReference>
<accession>A0ABW4S5C6</accession>
<comment type="catalytic activity">
    <reaction evidence="11">
        <text>all-trans-octaprenyl diphosphate + 4-hydroxybenzoate = 4-hydroxy-3-(all-trans-octaprenyl)benzoate + diphosphate</text>
        <dbReference type="Rhea" id="RHEA:27782"/>
        <dbReference type="ChEBI" id="CHEBI:1617"/>
        <dbReference type="ChEBI" id="CHEBI:17879"/>
        <dbReference type="ChEBI" id="CHEBI:33019"/>
        <dbReference type="ChEBI" id="CHEBI:57711"/>
        <dbReference type="EC" id="2.5.1.39"/>
    </reaction>
</comment>
<feature type="transmembrane region" description="Helical" evidence="11">
    <location>
        <begin position="100"/>
        <end position="124"/>
    </location>
</feature>
<dbReference type="PROSITE" id="PS00943">
    <property type="entry name" value="UBIA"/>
    <property type="match status" value="1"/>
</dbReference>
<gene>
    <name evidence="11 13" type="primary">ubiA</name>
    <name evidence="13" type="ORF">ACFSGJ_10870</name>
</gene>
<reference evidence="14" key="1">
    <citation type="journal article" date="2019" name="Int. J. Syst. Evol. Microbiol.">
        <title>The Global Catalogue of Microorganisms (GCM) 10K type strain sequencing project: providing services to taxonomists for standard genome sequencing and annotation.</title>
        <authorList>
            <consortium name="The Broad Institute Genomics Platform"/>
            <consortium name="The Broad Institute Genome Sequencing Center for Infectious Disease"/>
            <person name="Wu L."/>
            <person name="Ma J."/>
        </authorList>
    </citation>
    <scope>NUCLEOTIDE SEQUENCE [LARGE SCALE GENOMIC DNA]</scope>
    <source>
        <strain evidence="14">CGMCC 4.7242</strain>
    </source>
</reference>
<keyword evidence="4 11" id="KW-1003">Cell membrane</keyword>
<dbReference type="EMBL" id="JBHUGH010000009">
    <property type="protein sequence ID" value="MFD1912711.1"/>
    <property type="molecule type" value="Genomic_DNA"/>
</dbReference>
<feature type="transmembrane region" description="Helical" evidence="11">
    <location>
        <begin position="294"/>
        <end position="310"/>
    </location>
</feature>
<organism evidence="13 14">
    <name type="scientific">Halodurantibacterium flavum</name>
    <dbReference type="NCBI Taxonomy" id="1382802"/>
    <lineage>
        <taxon>Bacteria</taxon>
        <taxon>Pseudomonadati</taxon>
        <taxon>Pseudomonadota</taxon>
        <taxon>Alphaproteobacteria</taxon>
        <taxon>Rhodobacterales</taxon>
        <taxon>Paracoccaceae</taxon>
        <taxon>Halodurantibacterium</taxon>
    </lineage>
</organism>
<dbReference type="NCBIfam" id="TIGR01474">
    <property type="entry name" value="ubiA_proteo"/>
    <property type="match status" value="1"/>
</dbReference>
<comment type="function">
    <text evidence="11">Catalyzes the prenylation of para-hydroxybenzoate (PHB) with an all-trans polyprenyl group. Mediates the second step in the final reaction sequence of ubiquinone-8 (UQ-8) biosynthesis, which is the condensation of the polyisoprenoid side chain with PHB, generating the first membrane-bound Q intermediate 3-octaprenyl-4-hydroxybenzoate.</text>
</comment>
<keyword evidence="9 11" id="KW-1133">Transmembrane helix</keyword>
<dbReference type="InterPro" id="IPR000537">
    <property type="entry name" value="UbiA_prenyltransferase"/>
</dbReference>
<dbReference type="HAMAP" id="MF_01635">
    <property type="entry name" value="UbiA"/>
    <property type="match status" value="1"/>
</dbReference>
<evidence type="ECO:0000256" key="3">
    <source>
        <dbReference type="ARBA" id="ARBA00005985"/>
    </source>
</evidence>
<keyword evidence="7 11" id="KW-0831">Ubiquinone biosynthesis</keyword>
<keyword evidence="14" id="KW-1185">Reference proteome</keyword>
<dbReference type="EC" id="2.5.1.39" evidence="11 12"/>
<dbReference type="PANTHER" id="PTHR11048:SF28">
    <property type="entry name" value="4-HYDROXYBENZOATE POLYPRENYLTRANSFERASE, MITOCHONDRIAL"/>
    <property type="match status" value="1"/>
</dbReference>
<comment type="pathway">
    <text evidence="11">Cofactor biosynthesis; ubiquinone biosynthesis.</text>
</comment>
<dbReference type="InterPro" id="IPR039653">
    <property type="entry name" value="Prenyltransferase"/>
</dbReference>
<evidence type="ECO:0000256" key="10">
    <source>
        <dbReference type="ARBA" id="ARBA00023136"/>
    </source>
</evidence>
<keyword evidence="11" id="KW-0460">Magnesium</keyword>
<dbReference type="InterPro" id="IPR006370">
    <property type="entry name" value="HB_polyprenyltransferase-like"/>
</dbReference>
<evidence type="ECO:0000256" key="6">
    <source>
        <dbReference type="ARBA" id="ARBA00022679"/>
    </source>
</evidence>
<proteinExistence type="inferred from homology"/>
<feature type="transmembrane region" description="Helical" evidence="11">
    <location>
        <begin position="268"/>
        <end position="288"/>
    </location>
</feature>
<dbReference type="Gene3D" id="1.10.357.140">
    <property type="entry name" value="UbiA prenyltransferase"/>
    <property type="match status" value="1"/>
</dbReference>
<feature type="transmembrane region" description="Helical" evidence="11">
    <location>
        <begin position="219"/>
        <end position="237"/>
    </location>
</feature>
<comment type="subcellular location">
    <subcellularLocation>
        <location evidence="11">Cell inner membrane</location>
        <topology evidence="11">Multi-pass membrane protein</topology>
    </subcellularLocation>
    <subcellularLocation>
        <location evidence="2">Membrane</location>
        <topology evidence="2">Multi-pass membrane protein</topology>
    </subcellularLocation>
</comment>
<keyword evidence="6 11" id="KW-0808">Transferase</keyword>
<dbReference type="GO" id="GO:0008412">
    <property type="term" value="F:4-hydroxybenzoate polyprenyltransferase activity"/>
    <property type="evidence" value="ECO:0007669"/>
    <property type="project" value="UniProtKB-EC"/>
</dbReference>
<dbReference type="Pfam" id="PF01040">
    <property type="entry name" value="UbiA"/>
    <property type="match status" value="1"/>
</dbReference>
<sequence length="347" mass="37133">MTPTRPTPEAAGREQGCAEAAGREHAGTGAAARAAGQGPEGHVADAVRGNWVDTLAPARTRPYLRLSRADRPIGTWLLLLPCWWGVGLAAASTGPRPFDIWIVLGCGLGAWLMRGAGCTWNDITDRQFDAQVARTRSRPIPSGQVSVRGAAAWMIAQALLAFLILLTFNLPAIAMGIGSLMLVAIYPFAKRFTWWPQVFLGLAFNWGALLAWVAHTGSLGAPAVLLYLAGIAWTLFYDTIYAHQDKEDDALIGVKSTARLFGDRTHSWLAGFGALGVLLMAAAVLLALPAGGRQVVALLGVACFGLHLGWQWRALDTGDGECCLRLFRANRDAGLIFALFLATSLFL</sequence>
<comment type="caution">
    <text evidence="13">The sequence shown here is derived from an EMBL/GenBank/DDBJ whole genome shotgun (WGS) entry which is preliminary data.</text>
</comment>
<feature type="transmembrane region" description="Helical" evidence="11">
    <location>
        <begin position="194"/>
        <end position="213"/>
    </location>
</feature>
<evidence type="ECO:0000256" key="1">
    <source>
        <dbReference type="ARBA" id="ARBA00001946"/>
    </source>
</evidence>
<comment type="similarity">
    <text evidence="3 11">Belongs to the UbiA prenyltransferase family.</text>
</comment>
<name>A0ABW4S5C6_9RHOB</name>
<feature type="transmembrane region" description="Helical" evidence="11">
    <location>
        <begin position="73"/>
        <end position="94"/>
    </location>
</feature>
<dbReference type="PANTHER" id="PTHR11048">
    <property type="entry name" value="PRENYLTRANSFERASES"/>
    <property type="match status" value="1"/>
</dbReference>
<dbReference type="InterPro" id="IPR030470">
    <property type="entry name" value="UbiA_prenylTrfase_CS"/>
</dbReference>
<dbReference type="Gene3D" id="1.20.120.1780">
    <property type="entry name" value="UbiA prenyltransferase"/>
    <property type="match status" value="1"/>
</dbReference>
<evidence type="ECO:0000256" key="9">
    <source>
        <dbReference type="ARBA" id="ARBA00022989"/>
    </source>
</evidence>
<evidence type="ECO:0000256" key="7">
    <source>
        <dbReference type="ARBA" id="ARBA00022688"/>
    </source>
</evidence>
<evidence type="ECO:0000256" key="5">
    <source>
        <dbReference type="ARBA" id="ARBA00022519"/>
    </source>
</evidence>
<dbReference type="CDD" id="cd13959">
    <property type="entry name" value="PT_UbiA_COQ2"/>
    <property type="match status" value="1"/>
</dbReference>
<keyword evidence="5 11" id="KW-0997">Cell inner membrane</keyword>
<comment type="cofactor">
    <cofactor evidence="1 11">
        <name>Mg(2+)</name>
        <dbReference type="ChEBI" id="CHEBI:18420"/>
    </cofactor>
</comment>
<dbReference type="InterPro" id="IPR044878">
    <property type="entry name" value="UbiA_sf"/>
</dbReference>
<evidence type="ECO:0000256" key="12">
    <source>
        <dbReference type="NCBIfam" id="TIGR01474"/>
    </source>
</evidence>